<keyword evidence="8 12" id="KW-0472">Membrane</keyword>
<dbReference type="OrthoDB" id="6272991at2759"/>
<feature type="transmembrane region" description="Helical" evidence="12">
    <location>
        <begin position="751"/>
        <end position="772"/>
    </location>
</feature>
<protein>
    <recommendedName>
        <fullName evidence="2">protein-tyrosine-phosphatase</fullName>
        <ecNumber evidence="2">3.1.3.48</ecNumber>
    </recommendedName>
</protein>
<dbReference type="PROSITE" id="PS50055">
    <property type="entry name" value="TYR_PHOSPHATASE_PTP"/>
    <property type="match status" value="1"/>
</dbReference>
<dbReference type="Proteomes" id="UP000683360">
    <property type="component" value="Unassembled WGS sequence"/>
</dbReference>
<dbReference type="InterPro" id="IPR003595">
    <property type="entry name" value="Tyr_Pase_cat"/>
</dbReference>
<feature type="domain" description="Tyrosine specific protein phosphatases" evidence="14">
    <location>
        <begin position="1013"/>
        <end position="1088"/>
    </location>
</feature>
<evidence type="ECO:0000256" key="10">
    <source>
        <dbReference type="ARBA" id="ARBA00051722"/>
    </source>
</evidence>
<sequence length="1117" mass="125455">MYICCWIPSYRELDLTNKNLNNRSTGSEKPKICSIDRFQIFLDCLLNVVKIKVLLQDITTTDSTSQSSSQVPPSTTMTITTTIVTTPSTKSATITTTESTTPPMATSPTTTTPLVTTPMPTSPLTTTPLATQPTTTTTTATTTTAVPIGIGGNCSSSPGSCESSDSNSTCIEDVCQCKDGFFILDNTCEPLTSLIPTLLSLNSTETTITVAWVRPTGLNSSEYKIEYKVTVKGDNFDQTNTTTEENITVSGLTAGQIYNVYVLTVFNDSISSESVNRSIATRPKPPGCPLNGNYNAPNITITWTKPVVKVQGYLVQFDVQPSFNVTSEMAKIQNLVPGRNYTLTLTTYAYNETSDNRTCYIRTESEVPDPPKNVTLVDTVGKYDFNISIIAPDEPRGDIIGYRIKICGKNYEEGNFSCRMPVLITDTMDNIYHVTGLQAGTFYNIQVYTVNDKSDSSDSFNLTDLRTAQDVPDKITNFTGTSSKDSFQVMFQRPIKPNGDITGYRILVTHSGPPIVCKEYHLQNVNFSPKDKCSSPAINSSITLNQKEMELNVTDLEPSIDYIVDIWAYTSVGEGSPFTVTVMTDVSAPYKPTNVKAEANQHNSVLVTWTELEKRTGKTSYIVEAFDYLNKGIVYKTCRKEGFNETSCKVEGLEDFWRYKFQVTAQVGDWKNKSDVTPVITTLEGRPGQPKEFNAALENKGCKVTLSWFTPELRDRNADITLYRIQINVAEEISSMSSGNVENDPLTGGEIAGIIFCVLLLLAVIGIIGFMVHRNWERVKEYLPSFRGRQPSGEFEPLQPPPERYSYSRHEKIRPIVLSAIRDFLRKYHADDNRLFIGEYEDLKQLSPRHTTNSANLDENKPKNRYTNILPYDHSRVILAPMVDEEDSSDYINANYIPGYTYGKEFIASQGPLPGTANDFWRMIWEQSVSIIVMLTKCSENNMDKCEHYWPHAANEPKCYNDLMVNVTSVSNMGKYDIHIMDVCLGDEKRVVKHFHFLEWPDFSAKVETTTLIEFITTVRQHITPDIKGPTVTHCSAGVGRTGTFITVDYLMQYVEDHDLSSQVDIFDWVIQMRDHRTTMVQTWAQYAFIHDCLSEIVERKKNYRIPKKMEKFVLII</sequence>
<dbReference type="SMART" id="SM00060">
    <property type="entry name" value="FN3"/>
    <property type="match status" value="5"/>
</dbReference>
<dbReference type="InterPro" id="IPR036116">
    <property type="entry name" value="FN3_sf"/>
</dbReference>
<keyword evidence="7 12" id="KW-1133">Transmembrane helix</keyword>
<reference evidence="17" key="1">
    <citation type="submission" date="2021-03" db="EMBL/GenBank/DDBJ databases">
        <authorList>
            <person name="Bekaert M."/>
        </authorList>
    </citation>
    <scope>NUCLEOTIDE SEQUENCE</scope>
</reference>
<dbReference type="Pfam" id="PF00041">
    <property type="entry name" value="fn3"/>
    <property type="match status" value="5"/>
</dbReference>
<dbReference type="CDD" id="cd00063">
    <property type="entry name" value="FN3"/>
    <property type="match status" value="4"/>
</dbReference>
<evidence type="ECO:0000313" key="18">
    <source>
        <dbReference type="Proteomes" id="UP000683360"/>
    </source>
</evidence>
<dbReference type="GO" id="GO:0016020">
    <property type="term" value="C:membrane"/>
    <property type="evidence" value="ECO:0007669"/>
    <property type="project" value="UniProtKB-SubCell"/>
</dbReference>
<dbReference type="EC" id="3.1.3.48" evidence="2"/>
<dbReference type="InterPro" id="IPR003961">
    <property type="entry name" value="FN3_dom"/>
</dbReference>
<dbReference type="SUPFAM" id="SSF52799">
    <property type="entry name" value="(Phosphotyrosine protein) phosphatases II"/>
    <property type="match status" value="1"/>
</dbReference>
<dbReference type="InterPro" id="IPR050713">
    <property type="entry name" value="RTP_Phos/Ushers"/>
</dbReference>
<evidence type="ECO:0000256" key="9">
    <source>
        <dbReference type="ARBA" id="ARBA00023180"/>
    </source>
</evidence>
<dbReference type="InterPro" id="IPR013783">
    <property type="entry name" value="Ig-like_fold"/>
</dbReference>
<evidence type="ECO:0000256" key="3">
    <source>
        <dbReference type="ARBA" id="ARBA00022692"/>
    </source>
</evidence>
<evidence type="ECO:0000313" key="17">
    <source>
        <dbReference type="EMBL" id="CAG2256334.1"/>
    </source>
</evidence>
<dbReference type="Gene3D" id="2.60.40.10">
    <property type="entry name" value="Immunoglobulins"/>
    <property type="match status" value="5"/>
</dbReference>
<organism evidence="17 18">
    <name type="scientific">Mytilus edulis</name>
    <name type="common">Blue mussel</name>
    <dbReference type="NCBI Taxonomy" id="6550"/>
    <lineage>
        <taxon>Eukaryota</taxon>
        <taxon>Metazoa</taxon>
        <taxon>Spiralia</taxon>
        <taxon>Lophotrochozoa</taxon>
        <taxon>Mollusca</taxon>
        <taxon>Bivalvia</taxon>
        <taxon>Autobranchia</taxon>
        <taxon>Pteriomorphia</taxon>
        <taxon>Mytilida</taxon>
        <taxon>Mytiloidea</taxon>
        <taxon>Mytilidae</taxon>
        <taxon>Mytilinae</taxon>
        <taxon>Mytilus</taxon>
    </lineage>
</organism>
<evidence type="ECO:0000256" key="11">
    <source>
        <dbReference type="SAM" id="MobiDB-lite"/>
    </source>
</evidence>
<dbReference type="EMBL" id="CAJPWZ010003302">
    <property type="protein sequence ID" value="CAG2256334.1"/>
    <property type="molecule type" value="Genomic_DNA"/>
</dbReference>
<keyword evidence="4" id="KW-0732">Signal</keyword>
<evidence type="ECO:0000256" key="2">
    <source>
        <dbReference type="ARBA" id="ARBA00013064"/>
    </source>
</evidence>
<evidence type="ECO:0000256" key="6">
    <source>
        <dbReference type="ARBA" id="ARBA00022912"/>
    </source>
</evidence>
<feature type="domain" description="Ig-like" evidence="15">
    <location>
        <begin position="288"/>
        <end position="375"/>
    </location>
</feature>
<dbReference type="InterPro" id="IPR007110">
    <property type="entry name" value="Ig-like_dom"/>
</dbReference>
<evidence type="ECO:0000256" key="1">
    <source>
        <dbReference type="ARBA" id="ARBA00004479"/>
    </source>
</evidence>
<dbReference type="SUPFAM" id="SSF49265">
    <property type="entry name" value="Fibronectin type III"/>
    <property type="match status" value="3"/>
</dbReference>
<evidence type="ECO:0000259" key="13">
    <source>
        <dbReference type="PROSITE" id="PS50055"/>
    </source>
</evidence>
<evidence type="ECO:0000256" key="12">
    <source>
        <dbReference type="SAM" id="Phobius"/>
    </source>
</evidence>
<proteinExistence type="predicted"/>
<comment type="subcellular location">
    <subcellularLocation>
        <location evidence="1">Membrane</location>
        <topology evidence="1">Single-pass type I membrane protein</topology>
    </subcellularLocation>
</comment>
<gene>
    <name evidence="17" type="ORF">MEDL_67683</name>
</gene>
<dbReference type="PANTHER" id="PTHR46957">
    <property type="entry name" value="CYTOKINE RECEPTOR"/>
    <property type="match status" value="1"/>
</dbReference>
<dbReference type="PROSITE" id="PS50853">
    <property type="entry name" value="FN3"/>
    <property type="match status" value="4"/>
</dbReference>
<evidence type="ECO:0000256" key="7">
    <source>
        <dbReference type="ARBA" id="ARBA00022989"/>
    </source>
</evidence>
<dbReference type="Gene3D" id="3.90.190.10">
    <property type="entry name" value="Protein tyrosine phosphatase superfamily"/>
    <property type="match status" value="1"/>
</dbReference>
<comment type="catalytic activity">
    <reaction evidence="10">
        <text>O-phospho-L-tyrosyl-[protein] + H2O = L-tyrosyl-[protein] + phosphate</text>
        <dbReference type="Rhea" id="RHEA:10684"/>
        <dbReference type="Rhea" id="RHEA-COMP:10136"/>
        <dbReference type="Rhea" id="RHEA-COMP:20101"/>
        <dbReference type="ChEBI" id="CHEBI:15377"/>
        <dbReference type="ChEBI" id="CHEBI:43474"/>
        <dbReference type="ChEBI" id="CHEBI:46858"/>
        <dbReference type="ChEBI" id="CHEBI:61978"/>
        <dbReference type="EC" id="3.1.3.48"/>
    </reaction>
</comment>
<dbReference type="PANTHER" id="PTHR46957:SF3">
    <property type="entry name" value="CYTOKINE RECEPTOR"/>
    <property type="match status" value="1"/>
</dbReference>
<name>A0A8S3VEM1_MYTED</name>
<dbReference type="PRINTS" id="PR00700">
    <property type="entry name" value="PRTYPHPHTASE"/>
</dbReference>
<dbReference type="PROSITE" id="PS50056">
    <property type="entry name" value="TYR_PHOSPHATASE_2"/>
    <property type="match status" value="1"/>
</dbReference>
<dbReference type="FunFam" id="3.90.190.10:FF:000009">
    <property type="entry name" value="Receptor-type tyrosine-protein phosphatase beta"/>
    <property type="match status" value="1"/>
</dbReference>
<dbReference type="Pfam" id="PF00102">
    <property type="entry name" value="Y_phosphatase"/>
    <property type="match status" value="1"/>
</dbReference>
<keyword evidence="9" id="KW-0325">Glycoprotein</keyword>
<dbReference type="PROSITE" id="PS50835">
    <property type="entry name" value="IG_LIKE"/>
    <property type="match status" value="1"/>
</dbReference>
<evidence type="ECO:0000256" key="4">
    <source>
        <dbReference type="ARBA" id="ARBA00022729"/>
    </source>
</evidence>
<comment type="caution">
    <text evidence="17">The sequence shown here is derived from an EMBL/GenBank/DDBJ whole genome shotgun (WGS) entry which is preliminary data.</text>
</comment>
<keyword evidence="18" id="KW-1185">Reference proteome</keyword>
<dbReference type="AlphaFoldDB" id="A0A8S3VEM1"/>
<keyword evidence="6" id="KW-0904">Protein phosphatase</keyword>
<feature type="domain" description="Fibronectin type-III" evidence="16">
    <location>
        <begin position="190"/>
        <end position="284"/>
    </location>
</feature>
<dbReference type="GO" id="GO:0004725">
    <property type="term" value="F:protein tyrosine phosphatase activity"/>
    <property type="evidence" value="ECO:0007669"/>
    <property type="project" value="UniProtKB-EC"/>
</dbReference>
<dbReference type="InterPro" id="IPR000387">
    <property type="entry name" value="Tyr_Pase_dom"/>
</dbReference>
<keyword evidence="5 17" id="KW-0378">Hydrolase</keyword>
<feature type="domain" description="Fibronectin type-III" evidence="16">
    <location>
        <begin position="370"/>
        <end position="470"/>
    </location>
</feature>
<feature type="domain" description="Fibronectin type-III" evidence="16">
    <location>
        <begin position="591"/>
        <end position="685"/>
    </location>
</feature>
<dbReference type="InterPro" id="IPR029021">
    <property type="entry name" value="Prot-tyrosine_phosphatase-like"/>
</dbReference>
<feature type="domain" description="Tyrosine-protein phosphatase" evidence="13">
    <location>
        <begin position="836"/>
        <end position="1097"/>
    </location>
</feature>
<evidence type="ECO:0000256" key="5">
    <source>
        <dbReference type="ARBA" id="ARBA00022801"/>
    </source>
</evidence>
<evidence type="ECO:0000259" key="16">
    <source>
        <dbReference type="PROSITE" id="PS50853"/>
    </source>
</evidence>
<keyword evidence="3 12" id="KW-0812">Transmembrane</keyword>
<dbReference type="SMART" id="SM00404">
    <property type="entry name" value="PTPc_motif"/>
    <property type="match status" value="1"/>
</dbReference>
<evidence type="ECO:0000259" key="15">
    <source>
        <dbReference type="PROSITE" id="PS50835"/>
    </source>
</evidence>
<evidence type="ECO:0000256" key="8">
    <source>
        <dbReference type="ARBA" id="ARBA00023136"/>
    </source>
</evidence>
<feature type="domain" description="Fibronectin type-III" evidence="16">
    <location>
        <begin position="471"/>
        <end position="589"/>
    </location>
</feature>
<accession>A0A8S3VEM1</accession>
<feature type="region of interest" description="Disordered" evidence="11">
    <location>
        <begin position="88"/>
        <end position="138"/>
    </location>
</feature>
<evidence type="ECO:0000259" key="14">
    <source>
        <dbReference type="PROSITE" id="PS50056"/>
    </source>
</evidence>
<dbReference type="InterPro" id="IPR000242">
    <property type="entry name" value="PTP_cat"/>
</dbReference>
<dbReference type="SMART" id="SM00194">
    <property type="entry name" value="PTPc"/>
    <property type="match status" value="1"/>
</dbReference>